<reference evidence="1" key="1">
    <citation type="submission" date="2022-08" db="UniProtKB">
        <authorList>
            <consortium name="EnsemblMetazoa"/>
        </authorList>
    </citation>
    <scope>IDENTIFICATION</scope>
    <source>
        <strain evidence="1">EBRO</strain>
    </source>
</reference>
<protein>
    <submittedName>
        <fullName evidence="1">Uncharacterized protein</fullName>
    </submittedName>
</protein>
<name>A0A182JH58_ANOAO</name>
<dbReference type="AlphaFoldDB" id="A0A182JH58"/>
<proteinExistence type="predicted"/>
<evidence type="ECO:0000313" key="1">
    <source>
        <dbReference type="EnsemblMetazoa" id="AATE018003-PA.1"/>
    </source>
</evidence>
<dbReference type="EnsemblMetazoa" id="AATE018003-RA">
    <property type="protein sequence ID" value="AATE018003-PA.1"/>
    <property type="gene ID" value="AATE018003"/>
</dbReference>
<organism evidence="1">
    <name type="scientific">Anopheles atroparvus</name>
    <name type="common">European mosquito</name>
    <dbReference type="NCBI Taxonomy" id="41427"/>
    <lineage>
        <taxon>Eukaryota</taxon>
        <taxon>Metazoa</taxon>
        <taxon>Ecdysozoa</taxon>
        <taxon>Arthropoda</taxon>
        <taxon>Hexapoda</taxon>
        <taxon>Insecta</taxon>
        <taxon>Pterygota</taxon>
        <taxon>Neoptera</taxon>
        <taxon>Endopterygota</taxon>
        <taxon>Diptera</taxon>
        <taxon>Nematocera</taxon>
        <taxon>Culicoidea</taxon>
        <taxon>Culicidae</taxon>
        <taxon>Anophelinae</taxon>
        <taxon>Anopheles</taxon>
    </lineage>
</organism>
<accession>A0A182JH58</accession>
<dbReference type="VEuPathDB" id="VectorBase:AATE018003"/>
<sequence>MIMLIIATATVTTAILPALHCGNVCRSLQFGMSRVFVRFAVTLGVAGLVVAATAAEPLQPCYMQYQHPTLVNKSIDFENPSVFELLASNYSRQRSPFFELLHRERECVALSYWINNEPDSVEFRGSLHFSCGIQELLRIDLLHAPNGQAPGGYCLTMRHADRQLEQLECAGLGLSRAVPVTLQAHVGSMVILAQETAHSLDYLLFQRVIRHQDMLNTLKYFEARYQVPPGTLERRIFYSSSHWLRCDCERLLRGMAPLYQCLGINRNRHARGEFSIPSLSKDMLVMVVIGIGGGVTFFLLLKIRLISPFPKSSMMLTMRLGHVKNPFLLPNRGESCSCSFAEAGGGNDDPNAPSVQTLYDDRFRLLCFPSSSSGRRCLQSLIRILPFTPNQRNPGAVEPE</sequence>